<reference evidence="1" key="1">
    <citation type="journal article" date="2015" name="Nature">
        <title>Complex archaea that bridge the gap between prokaryotes and eukaryotes.</title>
        <authorList>
            <person name="Spang A."/>
            <person name="Saw J.H."/>
            <person name="Jorgensen S.L."/>
            <person name="Zaremba-Niedzwiedzka K."/>
            <person name="Martijn J."/>
            <person name="Lind A.E."/>
            <person name="van Eijk R."/>
            <person name="Schleper C."/>
            <person name="Guy L."/>
            <person name="Ettema T.J."/>
        </authorList>
    </citation>
    <scope>NUCLEOTIDE SEQUENCE</scope>
</reference>
<dbReference type="EMBL" id="LAZR01026081">
    <property type="protein sequence ID" value="KKL69859.1"/>
    <property type="molecule type" value="Genomic_DNA"/>
</dbReference>
<sequence>MSIESQEGTYTKNNIEILAIALVEDLNKETTNQIAVNHLIQTFSLNKEYFFNHWNKYIKFYM</sequence>
<name>A0A0F9E7A7_9ZZZZ</name>
<organism evidence="1">
    <name type="scientific">marine sediment metagenome</name>
    <dbReference type="NCBI Taxonomy" id="412755"/>
    <lineage>
        <taxon>unclassified sequences</taxon>
        <taxon>metagenomes</taxon>
        <taxon>ecological metagenomes</taxon>
    </lineage>
</organism>
<accession>A0A0F9E7A7</accession>
<evidence type="ECO:0000313" key="1">
    <source>
        <dbReference type="EMBL" id="KKL69859.1"/>
    </source>
</evidence>
<comment type="caution">
    <text evidence="1">The sequence shown here is derived from an EMBL/GenBank/DDBJ whole genome shotgun (WGS) entry which is preliminary data.</text>
</comment>
<gene>
    <name evidence="1" type="ORF">LCGC14_2110700</name>
</gene>
<proteinExistence type="predicted"/>
<dbReference type="AlphaFoldDB" id="A0A0F9E7A7"/>
<protein>
    <submittedName>
        <fullName evidence="1">Uncharacterized protein</fullName>
    </submittedName>
</protein>